<evidence type="ECO:0000259" key="4">
    <source>
        <dbReference type="Pfam" id="PF18041"/>
    </source>
</evidence>
<accession>A0A6I2GJB7</accession>
<dbReference type="AlphaFoldDB" id="A0A6I2GJB7"/>
<feature type="domain" description="MapZ extracellular" evidence="4">
    <location>
        <begin position="36"/>
        <end position="139"/>
    </location>
</feature>
<feature type="compositionally biased region" description="Low complexity" evidence="2">
    <location>
        <begin position="358"/>
        <end position="384"/>
    </location>
</feature>
<keyword evidence="3" id="KW-0472">Membrane</keyword>
<evidence type="ECO:0000256" key="1">
    <source>
        <dbReference type="SAM" id="Coils"/>
    </source>
</evidence>
<feature type="region of interest" description="Disordered" evidence="2">
    <location>
        <begin position="295"/>
        <end position="390"/>
    </location>
</feature>
<feature type="compositionally biased region" description="Acidic residues" evidence="2">
    <location>
        <begin position="296"/>
        <end position="313"/>
    </location>
</feature>
<dbReference type="Pfam" id="PF18041">
    <property type="entry name" value="MapZ_EC1"/>
    <property type="match status" value="1"/>
</dbReference>
<evidence type="ECO:0000313" key="5">
    <source>
        <dbReference type="EMBL" id="MRI85591.1"/>
    </source>
</evidence>
<gene>
    <name evidence="5" type="ORF">GIY09_06820</name>
</gene>
<name>A0A6I2GJB7_9LACT</name>
<protein>
    <recommendedName>
        <fullName evidence="4">MapZ extracellular domain-containing protein</fullName>
    </recommendedName>
</protein>
<proteinExistence type="predicted"/>
<sequence>MSNKVKILVIAALVVILVAVLNLYTFLESSSKTDRPTVTNNVSQTVQKKIAELYIDEETGFIQEDITEEYVESLRTEIDDLNESTLDKNVLNRQLDEIVHRVEAKEAVNGFYPEETPAIKANQVAENLSFKEGLTIEQVEEVKEKYYFVLEEAEEATNTVSAQVEEVEEEVETLDDFQTAINAHIDYALEGFDAYETAKKALDEVKALPIEDGKIGTIAQAMAKFESAIELVEAGSAKDELTQAAADYVAGFIVVMQELTATIPQYYDLALTAVEPSSLLTAAMLANVELLNPVEESSEESSEQEVIIEEEWSAPESSWTPPESSWTPPSSSTSPPEESSSDETGSEPTPDPEPTPETPSESTPSESTPSESTPSESTPSSGETDLVNPQ</sequence>
<organism evidence="5 6">
    <name type="scientific">Fundicoccus ignavus</name>
    <dbReference type="NCBI Taxonomy" id="2664442"/>
    <lineage>
        <taxon>Bacteria</taxon>
        <taxon>Bacillati</taxon>
        <taxon>Bacillota</taxon>
        <taxon>Bacilli</taxon>
        <taxon>Lactobacillales</taxon>
        <taxon>Aerococcaceae</taxon>
        <taxon>Fundicoccus</taxon>
    </lineage>
</organism>
<keyword evidence="1" id="KW-0175">Coiled coil</keyword>
<evidence type="ECO:0000256" key="3">
    <source>
        <dbReference type="SAM" id="Phobius"/>
    </source>
</evidence>
<comment type="caution">
    <text evidence="5">The sequence shown here is derived from an EMBL/GenBank/DDBJ whole genome shotgun (WGS) entry which is preliminary data.</text>
</comment>
<reference evidence="5 6" key="1">
    <citation type="submission" date="2019-11" db="EMBL/GenBank/DDBJ databases">
        <title>Characterisation of Fundicoccus ignavus gen. nov. sp. nov., a novel genus of the family Aerococcaceae isolated from bulk tank milk.</title>
        <authorList>
            <person name="Siebert A."/>
            <person name="Huptas C."/>
            <person name="Wenning M."/>
            <person name="Scherer S."/>
            <person name="Doll E.V."/>
        </authorList>
    </citation>
    <scope>NUCLEOTIDE SEQUENCE [LARGE SCALE GENOMIC DNA]</scope>
    <source>
        <strain evidence="5 6">WS4759</strain>
    </source>
</reference>
<feature type="compositionally biased region" description="Low complexity" evidence="2">
    <location>
        <begin position="314"/>
        <end position="338"/>
    </location>
</feature>
<evidence type="ECO:0000313" key="6">
    <source>
        <dbReference type="Proteomes" id="UP000430975"/>
    </source>
</evidence>
<dbReference type="InterPro" id="IPR041295">
    <property type="entry name" value="MapZ_EC1"/>
</dbReference>
<keyword evidence="3" id="KW-0812">Transmembrane</keyword>
<evidence type="ECO:0000256" key="2">
    <source>
        <dbReference type="SAM" id="MobiDB-lite"/>
    </source>
</evidence>
<dbReference type="Proteomes" id="UP000430975">
    <property type="component" value="Unassembled WGS sequence"/>
</dbReference>
<dbReference type="EMBL" id="WJQS01000005">
    <property type="protein sequence ID" value="MRI85591.1"/>
    <property type="molecule type" value="Genomic_DNA"/>
</dbReference>
<dbReference type="RefSeq" id="WP_153863555.1">
    <property type="nucleotide sequence ID" value="NZ_WJQS01000005.1"/>
</dbReference>
<keyword evidence="6" id="KW-1185">Reference proteome</keyword>
<feature type="transmembrane region" description="Helical" evidence="3">
    <location>
        <begin position="7"/>
        <end position="27"/>
    </location>
</feature>
<keyword evidence="3" id="KW-1133">Transmembrane helix</keyword>
<feature type="coiled-coil region" evidence="1">
    <location>
        <begin position="136"/>
        <end position="170"/>
    </location>
</feature>